<evidence type="ECO:0000313" key="2">
    <source>
        <dbReference type="Proteomes" id="UP000778578"/>
    </source>
</evidence>
<accession>A0ABS7QGJ0</accession>
<proteinExistence type="predicted"/>
<reference evidence="1 2" key="1">
    <citation type="submission" date="2021-08" db="EMBL/GenBank/DDBJ databases">
        <title>WGS of actinomycetes from Thailand.</title>
        <authorList>
            <person name="Thawai C."/>
        </authorList>
    </citation>
    <scope>NUCLEOTIDE SEQUENCE [LARGE SCALE GENOMIC DNA]</scope>
    <source>
        <strain evidence="1 2">PLK6-54</strain>
    </source>
</reference>
<evidence type="ECO:0000313" key="1">
    <source>
        <dbReference type="EMBL" id="MBY8882293.1"/>
    </source>
</evidence>
<gene>
    <name evidence="1" type="ORF">K7862_32360</name>
</gene>
<organism evidence="1 2">
    <name type="scientific">Actinacidiphila acidipaludis</name>
    <dbReference type="NCBI Taxonomy" id="2873382"/>
    <lineage>
        <taxon>Bacteria</taxon>
        <taxon>Bacillati</taxon>
        <taxon>Actinomycetota</taxon>
        <taxon>Actinomycetes</taxon>
        <taxon>Kitasatosporales</taxon>
        <taxon>Streptomycetaceae</taxon>
        <taxon>Actinacidiphila</taxon>
    </lineage>
</organism>
<name>A0ABS7QGJ0_9ACTN</name>
<dbReference type="RefSeq" id="WP_222968516.1">
    <property type="nucleotide sequence ID" value="NZ_JAINZZ010000068.1"/>
</dbReference>
<sequence length="82" mass="9109">MRLPIDPHANPARRAWVDCPVCDDASRCTTCADRRNCATHWRYLLANKGPVVHLQCPQCTHMWSLNTRPGAAGRPEDGPGCL</sequence>
<dbReference type="EMBL" id="JAINZZ010000068">
    <property type="protein sequence ID" value="MBY8882293.1"/>
    <property type="molecule type" value="Genomic_DNA"/>
</dbReference>
<comment type="caution">
    <text evidence="1">The sequence shown here is derived from an EMBL/GenBank/DDBJ whole genome shotgun (WGS) entry which is preliminary data.</text>
</comment>
<dbReference type="Proteomes" id="UP000778578">
    <property type="component" value="Unassembled WGS sequence"/>
</dbReference>
<keyword evidence="2" id="KW-1185">Reference proteome</keyword>
<protein>
    <submittedName>
        <fullName evidence="1">Uncharacterized protein</fullName>
    </submittedName>
</protein>